<name>A0ABQ2K8P4_9NOCA</name>
<dbReference type="InterPro" id="IPR012340">
    <property type="entry name" value="NA-bd_OB-fold"/>
</dbReference>
<dbReference type="Gene3D" id="2.40.50.140">
    <property type="entry name" value="Nucleic acid-binding proteins"/>
    <property type="match status" value="1"/>
</dbReference>
<dbReference type="GO" id="GO:0032259">
    <property type="term" value="P:methylation"/>
    <property type="evidence" value="ECO:0007669"/>
    <property type="project" value="UniProtKB-KW"/>
</dbReference>
<dbReference type="PROSITE" id="PS01230">
    <property type="entry name" value="TRMA_1"/>
    <property type="match status" value="1"/>
</dbReference>
<feature type="binding site" evidence="4">
    <location>
        <position position="387"/>
    </location>
    <ligand>
        <name>S-adenosyl-L-methionine</name>
        <dbReference type="ChEBI" id="CHEBI:59789"/>
    </ligand>
</feature>
<keyword evidence="9" id="KW-1185">Reference proteome</keyword>
<dbReference type="Pfam" id="PF01938">
    <property type="entry name" value="TRAM"/>
    <property type="match status" value="1"/>
</dbReference>
<protein>
    <submittedName>
        <fullName evidence="8">23S rRNA methyltransferase</fullName>
    </submittedName>
</protein>
<dbReference type="GO" id="GO:0008168">
    <property type="term" value="F:methyltransferase activity"/>
    <property type="evidence" value="ECO:0007669"/>
    <property type="project" value="UniProtKB-KW"/>
</dbReference>
<evidence type="ECO:0000259" key="7">
    <source>
        <dbReference type="PROSITE" id="PS50926"/>
    </source>
</evidence>
<keyword evidence="2 4" id="KW-0808">Transferase</keyword>
<evidence type="ECO:0000256" key="1">
    <source>
        <dbReference type="ARBA" id="ARBA00022603"/>
    </source>
</evidence>
<dbReference type="PANTHER" id="PTHR11061:SF30">
    <property type="entry name" value="TRNA (URACIL(54)-C(5))-METHYLTRANSFERASE"/>
    <property type="match status" value="1"/>
</dbReference>
<evidence type="ECO:0000256" key="3">
    <source>
        <dbReference type="ARBA" id="ARBA00022691"/>
    </source>
</evidence>
<evidence type="ECO:0000256" key="4">
    <source>
        <dbReference type="PROSITE-ProRule" id="PRU01024"/>
    </source>
</evidence>
<comment type="similarity">
    <text evidence="4">Belongs to the class I-like SAM-binding methyltransferase superfamily. RNA M5U methyltransferase family.</text>
</comment>
<evidence type="ECO:0000313" key="8">
    <source>
        <dbReference type="EMBL" id="GGN69894.1"/>
    </source>
</evidence>
<reference evidence="9" key="1">
    <citation type="journal article" date="2019" name="Int. J. Syst. Evol. Microbiol.">
        <title>The Global Catalogue of Microorganisms (GCM) 10K type strain sequencing project: providing services to taxonomists for standard genome sequencing and annotation.</title>
        <authorList>
            <consortium name="The Broad Institute Genomics Platform"/>
            <consortium name="The Broad Institute Genome Sequencing Center for Infectious Disease"/>
            <person name="Wu L."/>
            <person name="Ma J."/>
        </authorList>
    </citation>
    <scope>NUCLEOTIDE SEQUENCE [LARGE SCALE GENOMIC DNA]</scope>
    <source>
        <strain evidence="9">CGMCC 4.7329</strain>
    </source>
</reference>
<evidence type="ECO:0000256" key="5">
    <source>
        <dbReference type="PROSITE-ProRule" id="PRU10015"/>
    </source>
</evidence>
<dbReference type="InterPro" id="IPR002792">
    <property type="entry name" value="TRAM_dom"/>
</dbReference>
<dbReference type="PROSITE" id="PS50926">
    <property type="entry name" value="TRAM"/>
    <property type="match status" value="1"/>
</dbReference>
<evidence type="ECO:0000313" key="9">
    <source>
        <dbReference type="Proteomes" id="UP000658127"/>
    </source>
</evidence>
<comment type="caution">
    <text evidence="8">The sequence shown here is derived from an EMBL/GenBank/DDBJ whole genome shotgun (WGS) entry which is preliminary data.</text>
</comment>
<keyword evidence="1 4" id="KW-0489">Methyltransferase</keyword>
<dbReference type="EMBL" id="BMNE01000001">
    <property type="protein sequence ID" value="GGN69894.1"/>
    <property type="molecule type" value="Genomic_DNA"/>
</dbReference>
<evidence type="ECO:0000256" key="6">
    <source>
        <dbReference type="SAM" id="MobiDB-lite"/>
    </source>
</evidence>
<dbReference type="Gene3D" id="3.40.50.150">
    <property type="entry name" value="Vaccinia Virus protein VP39"/>
    <property type="match status" value="1"/>
</dbReference>
<dbReference type="PROSITE" id="PS51687">
    <property type="entry name" value="SAM_MT_RNA_M5U"/>
    <property type="match status" value="1"/>
</dbReference>
<feature type="region of interest" description="Disordered" evidence="6">
    <location>
        <begin position="201"/>
        <end position="262"/>
    </location>
</feature>
<feature type="compositionally biased region" description="Basic residues" evidence="6">
    <location>
        <begin position="220"/>
        <end position="230"/>
    </location>
</feature>
<feature type="binding site" evidence="4">
    <location>
        <position position="289"/>
    </location>
    <ligand>
        <name>S-adenosyl-L-methionine</name>
        <dbReference type="ChEBI" id="CHEBI:59789"/>
    </ligand>
</feature>
<keyword evidence="3 4" id="KW-0949">S-adenosyl-L-methionine</keyword>
<dbReference type="InterPro" id="IPR030390">
    <property type="entry name" value="MeTrfase_TrmA_AS"/>
</dbReference>
<feature type="active site" description="Nucleophile" evidence="4">
    <location>
        <position position="414"/>
    </location>
</feature>
<organism evidence="8 9">
    <name type="scientific">Nocardia rhizosphaerihabitans</name>
    <dbReference type="NCBI Taxonomy" id="1691570"/>
    <lineage>
        <taxon>Bacteria</taxon>
        <taxon>Bacillati</taxon>
        <taxon>Actinomycetota</taxon>
        <taxon>Actinomycetes</taxon>
        <taxon>Mycobacteriales</taxon>
        <taxon>Nocardiaceae</taxon>
        <taxon>Nocardia</taxon>
    </lineage>
</organism>
<dbReference type="InterPro" id="IPR010280">
    <property type="entry name" value="U5_MeTrfase_fam"/>
</dbReference>
<feature type="active site" evidence="5">
    <location>
        <position position="414"/>
    </location>
</feature>
<feature type="compositionally biased region" description="Basic and acidic residues" evidence="6">
    <location>
        <begin position="231"/>
        <end position="250"/>
    </location>
</feature>
<dbReference type="Pfam" id="PF05958">
    <property type="entry name" value="tRNA_U5-meth_tr"/>
    <property type="match status" value="1"/>
</dbReference>
<dbReference type="SUPFAM" id="SSF50249">
    <property type="entry name" value="Nucleic acid-binding proteins"/>
    <property type="match status" value="1"/>
</dbReference>
<dbReference type="Gene3D" id="2.40.50.1070">
    <property type="match status" value="1"/>
</dbReference>
<dbReference type="Proteomes" id="UP000658127">
    <property type="component" value="Unassembled WGS sequence"/>
</dbReference>
<dbReference type="PANTHER" id="PTHR11061">
    <property type="entry name" value="RNA M5U METHYLTRANSFERASE"/>
    <property type="match status" value="1"/>
</dbReference>
<accession>A0ABQ2K8P4</accession>
<gene>
    <name evidence="8" type="ORF">GCM10011610_08630</name>
</gene>
<proteinExistence type="inferred from homology"/>
<dbReference type="InterPro" id="IPR029063">
    <property type="entry name" value="SAM-dependent_MTases_sf"/>
</dbReference>
<dbReference type="RefSeq" id="WP_189023967.1">
    <property type="nucleotide sequence ID" value="NZ_BMNE01000001.1"/>
</dbReference>
<feature type="domain" description="TRAM" evidence="7">
    <location>
        <begin position="2"/>
        <end position="61"/>
    </location>
</feature>
<evidence type="ECO:0000256" key="2">
    <source>
        <dbReference type="ARBA" id="ARBA00022679"/>
    </source>
</evidence>
<sequence length="456" mass="48359">MSDWRGEEFEIRLGPPGHGGFCVGRHEGRVVFVRHGLPGELVRARVTEDRGGSFCRADAVEIIEASPDRVPATCPVSGPGGAGCCDFSFATPAAQRALKATVVAEQLRRLAGVERDVTVEPIAGDSGEVTGGWRTRIRLVVDGAGRAGVHRHRSTGVMTDLRCPQPVAGALDGVSERLWTPGADLVVAVDGDGVRHIVELAAVPDTVQPGGRPETPRGAGRGRGHHRPSRRREPGGRGGDERGAVRDRAAARKSATNAPREEWVMAGTGRAVEYVAGRRWELSATGFWQAHHRAAQCYSDLVADWSGLSPGGSGWDLYSGVGVFAARLAEQTGQTGAVAAVESARSAVADGAAALRDLPWLDLRADRVERWVRSRTASGTPDVVVLDPPRAGAGKEVVAAVTDADPRRIVHIGCDPASFARDLGLYLDAGYHLADLRAFDAFPATHHVECVALLDR</sequence>
<feature type="binding site" evidence="4">
    <location>
        <position position="318"/>
    </location>
    <ligand>
        <name>S-adenosyl-L-methionine</name>
        <dbReference type="ChEBI" id="CHEBI:59789"/>
    </ligand>
</feature>
<dbReference type="SUPFAM" id="SSF53335">
    <property type="entry name" value="S-adenosyl-L-methionine-dependent methyltransferases"/>
    <property type="match status" value="1"/>
</dbReference>
<feature type="binding site" evidence="4">
    <location>
        <position position="342"/>
    </location>
    <ligand>
        <name>S-adenosyl-L-methionine</name>
        <dbReference type="ChEBI" id="CHEBI:59789"/>
    </ligand>
</feature>